<sequence>MARAPHLLNRRSAPIASDRSPFAAVAGEGALLLGGGRALLLQLADPRVAAGVARHSAFATDPLKRLTGTLTYLYVLAFGTEAEIARVARSVGGAHRGVQGADPVAYDARDVDLQLWVAATLYESTVAMHELFVRPLSEAEADLTYAESARIGTALGMPAAAWPADRDAFAGEWERMLGGLEVSDEARSVAGALMRPTAVPRVAHLIMPVIRLLTAGMLPPELRAGYGIRWTPRHQLRYERAIRRIRAVYRVLPHRFRTLPARLTLRRFRATL</sequence>
<keyword evidence="3" id="KW-1185">Reference proteome</keyword>
<dbReference type="Pfam" id="PF09995">
    <property type="entry name" value="MPAB_Lcp_cat"/>
    <property type="match status" value="1"/>
</dbReference>
<reference evidence="2 3" key="1">
    <citation type="submission" date="2019-04" db="EMBL/GenBank/DDBJ databases">
        <authorList>
            <person name="Jiang L."/>
        </authorList>
    </citation>
    <scope>NUCLEOTIDE SEQUENCE [LARGE SCALE GENOMIC DNA]</scope>
    <source>
        <strain evidence="2 3">YIM 131853</strain>
    </source>
</reference>
<dbReference type="PANTHER" id="PTHR36151:SF3">
    <property type="entry name" value="ER-BOUND OXYGENASE MPAB_MPAB'_RUBBER OXYGENASE CATALYTIC DOMAIN-CONTAINING PROTEIN"/>
    <property type="match status" value="1"/>
</dbReference>
<feature type="domain" description="ER-bound oxygenase mpaB/mpaB'/Rubber oxygenase catalytic" evidence="1">
    <location>
        <begin position="27"/>
        <end position="247"/>
    </location>
</feature>
<dbReference type="Proteomes" id="UP000309133">
    <property type="component" value="Unassembled WGS sequence"/>
</dbReference>
<dbReference type="RefSeq" id="WP_136429438.1">
    <property type="nucleotide sequence ID" value="NZ_SSSM01000007.1"/>
</dbReference>
<dbReference type="EMBL" id="SSSM01000007">
    <property type="protein sequence ID" value="THG28137.1"/>
    <property type="molecule type" value="Genomic_DNA"/>
</dbReference>
<dbReference type="AlphaFoldDB" id="A0A4V3WSJ3"/>
<evidence type="ECO:0000259" key="1">
    <source>
        <dbReference type="Pfam" id="PF09995"/>
    </source>
</evidence>
<evidence type="ECO:0000313" key="2">
    <source>
        <dbReference type="EMBL" id="THG28137.1"/>
    </source>
</evidence>
<dbReference type="OrthoDB" id="3422701at2"/>
<dbReference type="PANTHER" id="PTHR36151">
    <property type="entry name" value="BLR2777 PROTEIN"/>
    <property type="match status" value="1"/>
</dbReference>
<accession>A0A4V3WSJ3</accession>
<gene>
    <name evidence="2" type="ORF">E6C64_18660</name>
</gene>
<dbReference type="GO" id="GO:0016491">
    <property type="term" value="F:oxidoreductase activity"/>
    <property type="evidence" value="ECO:0007669"/>
    <property type="project" value="InterPro"/>
</dbReference>
<comment type="caution">
    <text evidence="2">The sequence shown here is derived from an EMBL/GenBank/DDBJ whole genome shotgun (WGS) entry which is preliminary data.</text>
</comment>
<organism evidence="2 3">
    <name type="scientific">Naasia lichenicola</name>
    <dbReference type="NCBI Taxonomy" id="2565933"/>
    <lineage>
        <taxon>Bacteria</taxon>
        <taxon>Bacillati</taxon>
        <taxon>Actinomycetota</taxon>
        <taxon>Actinomycetes</taxon>
        <taxon>Micrococcales</taxon>
        <taxon>Microbacteriaceae</taxon>
        <taxon>Naasia</taxon>
    </lineage>
</organism>
<protein>
    <submittedName>
        <fullName evidence="2">DUF2236 domain-containing protein</fullName>
    </submittedName>
</protein>
<proteinExistence type="predicted"/>
<dbReference type="InterPro" id="IPR018713">
    <property type="entry name" value="MPAB/Lcp_cat_dom"/>
</dbReference>
<evidence type="ECO:0000313" key="3">
    <source>
        <dbReference type="Proteomes" id="UP000309133"/>
    </source>
</evidence>
<name>A0A4V3WSJ3_9MICO</name>